<dbReference type="CDD" id="cd00198">
    <property type="entry name" value="vWFA"/>
    <property type="match status" value="1"/>
</dbReference>
<protein>
    <recommendedName>
        <fullName evidence="2">VWFA domain-containing protein</fullName>
    </recommendedName>
</protein>
<evidence type="ECO:0000259" key="2">
    <source>
        <dbReference type="SMART" id="SM00327"/>
    </source>
</evidence>
<name>A0A7W7Q9S7_9PSEU</name>
<dbReference type="SUPFAM" id="SSF53300">
    <property type="entry name" value="vWA-like"/>
    <property type="match status" value="1"/>
</dbReference>
<dbReference type="PANTHER" id="PTHR39338">
    <property type="entry name" value="BLL5662 PROTEIN-RELATED"/>
    <property type="match status" value="1"/>
</dbReference>
<dbReference type="SMART" id="SM00327">
    <property type="entry name" value="VWA"/>
    <property type="match status" value="1"/>
</dbReference>
<dbReference type="Pfam" id="PF05762">
    <property type="entry name" value="VWA_CoxE"/>
    <property type="match status" value="1"/>
</dbReference>
<dbReference type="AlphaFoldDB" id="A0A7W7Q9S7"/>
<dbReference type="InterPro" id="IPR008912">
    <property type="entry name" value="Uncharacterised_CoxE"/>
</dbReference>
<comment type="caution">
    <text evidence="3">The sequence shown here is derived from an EMBL/GenBank/DDBJ whole genome shotgun (WGS) entry which is preliminary data.</text>
</comment>
<evidence type="ECO:0000313" key="3">
    <source>
        <dbReference type="EMBL" id="MBB4909533.1"/>
    </source>
</evidence>
<dbReference type="Proteomes" id="UP000520767">
    <property type="component" value="Unassembled WGS sequence"/>
</dbReference>
<gene>
    <name evidence="3" type="ORF">FHR82_005791</name>
</gene>
<dbReference type="PIRSF" id="PIRSF010256">
    <property type="entry name" value="CoxE_vWa"/>
    <property type="match status" value="1"/>
</dbReference>
<dbReference type="InterPro" id="IPR036465">
    <property type="entry name" value="vWFA_dom_sf"/>
</dbReference>
<dbReference type="Gene3D" id="3.40.50.410">
    <property type="entry name" value="von Willebrand factor, type A domain"/>
    <property type="match status" value="1"/>
</dbReference>
<dbReference type="InterPro" id="IPR011195">
    <property type="entry name" value="UCP010256"/>
</dbReference>
<dbReference type="EMBL" id="JACHJQ010000006">
    <property type="protein sequence ID" value="MBB4909533.1"/>
    <property type="molecule type" value="Genomic_DNA"/>
</dbReference>
<feature type="compositionally biased region" description="Acidic residues" evidence="1">
    <location>
        <begin position="90"/>
        <end position="99"/>
    </location>
</feature>
<feature type="region of interest" description="Disordered" evidence="1">
    <location>
        <begin position="87"/>
        <end position="125"/>
    </location>
</feature>
<dbReference type="PANTHER" id="PTHR39338:SF6">
    <property type="entry name" value="BLL5662 PROTEIN"/>
    <property type="match status" value="1"/>
</dbReference>
<dbReference type="InterPro" id="IPR002035">
    <property type="entry name" value="VWF_A"/>
</dbReference>
<organism evidence="3 4">
    <name type="scientific">Actinophytocola algeriensis</name>
    <dbReference type="NCBI Taxonomy" id="1768010"/>
    <lineage>
        <taxon>Bacteria</taxon>
        <taxon>Bacillati</taxon>
        <taxon>Actinomycetota</taxon>
        <taxon>Actinomycetes</taxon>
        <taxon>Pseudonocardiales</taxon>
        <taxon>Pseudonocardiaceae</taxon>
    </lineage>
</organism>
<feature type="domain" description="VWFA" evidence="2">
    <location>
        <begin position="193"/>
        <end position="360"/>
    </location>
</feature>
<dbReference type="RefSeq" id="WP_184813633.1">
    <property type="nucleotide sequence ID" value="NZ_JACHJQ010000006.1"/>
</dbReference>
<sequence>MNERASEPSTPNTAREYVRGFLRELREQGLAVPVPKQRDFLRALASVPPRDPGHLYWIAHATLTSSPADTDVFDPVFARWFGTGPLLVPEAEEPGEEDRDGGTDESTPPGQATREGDGTTAGWSSVDRAARIAGDDVARVARVLPRAVPTIRSRRRRSARRGDRLDVRRVHRDAWRTGGEVARLHWRRHPRRQRPVLVLIDVSGSMKQHSAAYLRFAHAVVTTCDRAEVFTFGTRLTHVTPALRARDAGAALAGVVRDADGGTRIGPSLQAFLANPRHLRAARGALVLVLSDGLERGDCEPFVRAVRRLALLGHRLVWWSPLARDRSYRPVTRGMAAVLPHLDVLAGVDDLTSAYQQLLKGENAWTAERWT</sequence>
<evidence type="ECO:0000256" key="1">
    <source>
        <dbReference type="SAM" id="MobiDB-lite"/>
    </source>
</evidence>
<evidence type="ECO:0000313" key="4">
    <source>
        <dbReference type="Proteomes" id="UP000520767"/>
    </source>
</evidence>
<proteinExistence type="predicted"/>
<accession>A0A7W7Q9S7</accession>
<keyword evidence="4" id="KW-1185">Reference proteome</keyword>
<reference evidence="3 4" key="1">
    <citation type="submission" date="2020-08" db="EMBL/GenBank/DDBJ databases">
        <title>Genomic Encyclopedia of Type Strains, Phase III (KMG-III): the genomes of soil and plant-associated and newly described type strains.</title>
        <authorList>
            <person name="Whitman W."/>
        </authorList>
    </citation>
    <scope>NUCLEOTIDE SEQUENCE [LARGE SCALE GENOMIC DNA]</scope>
    <source>
        <strain evidence="3 4">CECT 8960</strain>
    </source>
</reference>